<dbReference type="Pfam" id="PF07892">
    <property type="entry name" value="DUF1667"/>
    <property type="match status" value="1"/>
</dbReference>
<evidence type="ECO:0000313" key="2">
    <source>
        <dbReference type="Proteomes" id="UP000294678"/>
    </source>
</evidence>
<dbReference type="AlphaFoldDB" id="A0AA46I4V4"/>
<comment type="caution">
    <text evidence="1">The sequence shown here is derived from an EMBL/GenBank/DDBJ whole genome shotgun (WGS) entry which is preliminary data.</text>
</comment>
<dbReference type="SUPFAM" id="SSF160148">
    <property type="entry name" value="CPE0013-like"/>
    <property type="match status" value="1"/>
</dbReference>
<keyword evidence="2" id="KW-1185">Reference proteome</keyword>
<accession>A0AA46I4V4</accession>
<dbReference type="PANTHER" id="PTHR39450:SF1">
    <property type="entry name" value="DUF1667 DOMAIN-CONTAINING PROTEIN"/>
    <property type="match status" value="1"/>
</dbReference>
<sequence length="115" mass="12786">MVKKLICIVCPKGCHLKVDTDNDYKVTGNQCQRGVDYGVKELTNPTRIITSTIKIKGGIHKRVPVKTDKAIPKDMNFKCMEIINTLEVESPVKMGQIVAENILDTGANIVITRDM</sequence>
<gene>
    <name evidence="1" type="ORF">EV215_2060</name>
</gene>
<dbReference type="PANTHER" id="PTHR39450">
    <property type="entry name" value="MOLYBDOPTERIN OXIDOREDUCTASE, 4FE-4S CLUSTER-BINDING SUBUNIT"/>
    <property type="match status" value="1"/>
</dbReference>
<name>A0AA46I4V4_9FUSO</name>
<reference evidence="1 2" key="1">
    <citation type="submission" date="2019-03" db="EMBL/GenBank/DDBJ databases">
        <title>Genomic Encyclopedia of Type Strains, Phase IV (KMG-IV): sequencing the most valuable type-strain genomes for metagenomic binning, comparative biology and taxonomic classification.</title>
        <authorList>
            <person name="Goeker M."/>
        </authorList>
    </citation>
    <scope>NUCLEOTIDE SEQUENCE [LARGE SCALE GENOMIC DNA]</scope>
    <source>
        <strain evidence="1 2">DSM 100055</strain>
    </source>
</reference>
<organism evidence="1 2">
    <name type="scientific">Hypnocyclicus thermotrophus</name>
    <dbReference type="NCBI Taxonomy" id="1627895"/>
    <lineage>
        <taxon>Bacteria</taxon>
        <taxon>Fusobacteriati</taxon>
        <taxon>Fusobacteriota</taxon>
        <taxon>Fusobacteriia</taxon>
        <taxon>Fusobacteriales</taxon>
        <taxon>Fusobacteriaceae</taxon>
        <taxon>Hypnocyclicus</taxon>
    </lineage>
</organism>
<evidence type="ECO:0000313" key="1">
    <source>
        <dbReference type="EMBL" id="TDT67012.1"/>
    </source>
</evidence>
<dbReference type="InterPro" id="IPR036593">
    <property type="entry name" value="CPE0013-like_sf"/>
</dbReference>
<dbReference type="RefSeq" id="WP_134113909.1">
    <property type="nucleotide sequence ID" value="NZ_SOBG01000012.1"/>
</dbReference>
<dbReference type="Proteomes" id="UP000294678">
    <property type="component" value="Unassembled WGS sequence"/>
</dbReference>
<dbReference type="Gene3D" id="3.10.530.10">
    <property type="entry name" value="CPE0013-like"/>
    <property type="match status" value="1"/>
</dbReference>
<proteinExistence type="predicted"/>
<dbReference type="EMBL" id="SOBG01000012">
    <property type="protein sequence ID" value="TDT67012.1"/>
    <property type="molecule type" value="Genomic_DNA"/>
</dbReference>
<dbReference type="InterPro" id="IPR012460">
    <property type="entry name" value="DUF1667"/>
</dbReference>
<protein>
    <submittedName>
        <fullName evidence="1">CxxC motif-containing protein</fullName>
    </submittedName>
</protein>